<sequence length="461" mass="51248">MSKIKHHPLARIQPLPLIPRQWTPSVACPECHRPNDHDFRLCQMCGYERQPFPPPREKLDVDDDKIQARLEEINKLAVSSDYGKKKAALENELRNFLGNRSPPKDLTTASPKDVCSFLVWKDEGGKTIVHKTGGKNFGEKRKSGCGCPKRLAAGTVDSVIGQLRSIFTKSGRGGEWNDAICAGNPAVAPRVAEYLRITKAEQANALIQPTQAQPVFHDKLEALCTHIAVKLRDPKTKESKLFTLARDQAFFKAMFFGADRAADLGRCKSEELAWLPEGEGILFNHTFGKTLRDGTANTFPILANENSAICPVRGLQAYFTMATALGINLSKGYLFRAMNKSKEVVNEPFSYDAAQSRFKEYLIKINRYEGDTLHGLRTASAITIAMGGASQSALMAHVGWREKATAQRYMQLRKVCHDESPAAILREQVTPGARKDNPKKRITDAATVYQCKNSTDYKPVL</sequence>
<name>A0A9J7LE62_BRAFL</name>
<keyword evidence="7" id="KW-0539">Nucleus</keyword>
<gene>
    <name evidence="10" type="primary">LOC118418849</name>
</gene>
<protein>
    <submittedName>
        <fullName evidence="10">Uncharacterized protein LOC118418849</fullName>
    </submittedName>
</protein>
<reference evidence="10" key="2">
    <citation type="submission" date="2025-08" db="UniProtKB">
        <authorList>
            <consortium name="RefSeq"/>
        </authorList>
    </citation>
    <scope>IDENTIFICATION</scope>
    <source>
        <strain evidence="10">S238N-H82</strain>
        <tissue evidence="10">Testes</tissue>
    </source>
</reference>
<keyword evidence="3" id="KW-0805">Transcription regulation</keyword>
<dbReference type="GO" id="GO:0006310">
    <property type="term" value="P:DNA recombination"/>
    <property type="evidence" value="ECO:0007669"/>
    <property type="project" value="UniProtKB-KW"/>
</dbReference>
<organism evidence="9 10">
    <name type="scientific">Branchiostoma floridae</name>
    <name type="common">Florida lancelet</name>
    <name type="synonym">Amphioxus</name>
    <dbReference type="NCBI Taxonomy" id="7739"/>
    <lineage>
        <taxon>Eukaryota</taxon>
        <taxon>Metazoa</taxon>
        <taxon>Chordata</taxon>
        <taxon>Cephalochordata</taxon>
        <taxon>Leptocardii</taxon>
        <taxon>Amphioxiformes</taxon>
        <taxon>Branchiostomatidae</taxon>
        <taxon>Branchiostoma</taxon>
    </lineage>
</organism>
<dbReference type="Pfam" id="PF04852">
    <property type="entry name" value="ALOG_dom"/>
    <property type="match status" value="1"/>
</dbReference>
<evidence type="ECO:0000256" key="2">
    <source>
        <dbReference type="ARBA" id="ARBA00010308"/>
    </source>
</evidence>
<dbReference type="OMA" id="WNDAICA"/>
<dbReference type="Proteomes" id="UP000001554">
    <property type="component" value="Chromosome 7"/>
</dbReference>
<dbReference type="InterPro" id="IPR013762">
    <property type="entry name" value="Integrase-like_cat_sf"/>
</dbReference>
<evidence type="ECO:0000256" key="1">
    <source>
        <dbReference type="ARBA" id="ARBA00004123"/>
    </source>
</evidence>
<dbReference type="Gene3D" id="1.10.443.10">
    <property type="entry name" value="Intergrase catalytic core"/>
    <property type="match status" value="1"/>
</dbReference>
<accession>A0A9J7LE62</accession>
<dbReference type="InterPro" id="IPR040222">
    <property type="entry name" value="ALOG"/>
</dbReference>
<dbReference type="KEGG" id="bfo:118418849"/>
<evidence type="ECO:0000256" key="4">
    <source>
        <dbReference type="ARBA" id="ARBA00023125"/>
    </source>
</evidence>
<evidence type="ECO:0000256" key="7">
    <source>
        <dbReference type="ARBA" id="ARBA00023242"/>
    </source>
</evidence>
<evidence type="ECO:0000259" key="8">
    <source>
        <dbReference type="PROSITE" id="PS51697"/>
    </source>
</evidence>
<dbReference type="OrthoDB" id="1101852at2759"/>
<comment type="subcellular location">
    <subcellularLocation>
        <location evidence="1">Nucleus</location>
    </subcellularLocation>
</comment>
<dbReference type="InterPro" id="IPR006936">
    <property type="entry name" value="ALOG_dom"/>
</dbReference>
<dbReference type="PANTHER" id="PTHR31165">
    <property type="entry name" value="PROTEIN G1-LIKE2"/>
    <property type="match status" value="1"/>
</dbReference>
<dbReference type="GO" id="GO:0003677">
    <property type="term" value="F:DNA binding"/>
    <property type="evidence" value="ECO:0007669"/>
    <property type="project" value="UniProtKB-KW"/>
</dbReference>
<dbReference type="RefSeq" id="XP_035680832.1">
    <property type="nucleotide sequence ID" value="XM_035824939.1"/>
</dbReference>
<proteinExistence type="inferred from homology"/>
<evidence type="ECO:0000256" key="3">
    <source>
        <dbReference type="ARBA" id="ARBA00023015"/>
    </source>
</evidence>
<dbReference type="AlphaFoldDB" id="A0A9J7LE62"/>
<keyword evidence="5" id="KW-0804">Transcription</keyword>
<dbReference type="SUPFAM" id="SSF56349">
    <property type="entry name" value="DNA breaking-rejoining enzymes"/>
    <property type="match status" value="1"/>
</dbReference>
<evidence type="ECO:0000256" key="6">
    <source>
        <dbReference type="ARBA" id="ARBA00023172"/>
    </source>
</evidence>
<evidence type="ECO:0000313" key="9">
    <source>
        <dbReference type="Proteomes" id="UP000001554"/>
    </source>
</evidence>
<dbReference type="GO" id="GO:0015074">
    <property type="term" value="P:DNA integration"/>
    <property type="evidence" value="ECO:0007669"/>
    <property type="project" value="InterPro"/>
</dbReference>
<dbReference type="InterPro" id="IPR011010">
    <property type="entry name" value="DNA_brk_join_enz"/>
</dbReference>
<keyword evidence="9" id="KW-1185">Reference proteome</keyword>
<keyword evidence="6" id="KW-0233">DNA recombination</keyword>
<dbReference type="GO" id="GO:0009299">
    <property type="term" value="P:mRNA transcription"/>
    <property type="evidence" value="ECO:0000318"/>
    <property type="project" value="GO_Central"/>
</dbReference>
<comment type="similarity">
    <text evidence="2">Belongs to the plant homeotic and developmental regulators ALOG protein family.</text>
</comment>
<feature type="domain" description="ALOG" evidence="8">
    <location>
        <begin position="81"/>
        <end position="214"/>
    </location>
</feature>
<dbReference type="PROSITE" id="PS51697">
    <property type="entry name" value="ALOG"/>
    <property type="match status" value="1"/>
</dbReference>
<evidence type="ECO:0000256" key="5">
    <source>
        <dbReference type="ARBA" id="ARBA00023163"/>
    </source>
</evidence>
<evidence type="ECO:0000313" key="10">
    <source>
        <dbReference type="RefSeq" id="XP_035680832.1"/>
    </source>
</evidence>
<dbReference type="GeneID" id="118418849"/>
<keyword evidence="4" id="KW-0238">DNA-binding</keyword>
<reference evidence="9" key="1">
    <citation type="journal article" date="2020" name="Nat. Ecol. Evol.">
        <title>Deeply conserved synteny resolves early events in vertebrate evolution.</title>
        <authorList>
            <person name="Simakov O."/>
            <person name="Marletaz F."/>
            <person name="Yue J.X."/>
            <person name="O'Connell B."/>
            <person name="Jenkins J."/>
            <person name="Brandt A."/>
            <person name="Calef R."/>
            <person name="Tung C.H."/>
            <person name="Huang T.K."/>
            <person name="Schmutz J."/>
            <person name="Satoh N."/>
            <person name="Yu J.K."/>
            <person name="Putnam N.H."/>
            <person name="Green R.E."/>
            <person name="Rokhsar D.S."/>
        </authorList>
    </citation>
    <scope>NUCLEOTIDE SEQUENCE [LARGE SCALE GENOMIC DNA]</scope>
    <source>
        <strain evidence="9">S238N-H82</strain>
    </source>
</reference>
<dbReference type="PANTHER" id="PTHR31165:SF2">
    <property type="entry name" value="ALOG DOMAIN-CONTAINING PROTEIN"/>
    <property type="match status" value="1"/>
</dbReference>
<dbReference type="GO" id="GO:0005634">
    <property type="term" value="C:nucleus"/>
    <property type="evidence" value="ECO:0000318"/>
    <property type="project" value="GO_Central"/>
</dbReference>